<dbReference type="Proteomes" id="UP000479000">
    <property type="component" value="Unassembled WGS sequence"/>
</dbReference>
<proteinExistence type="predicted"/>
<reference evidence="2 3" key="1">
    <citation type="submission" date="2020-02" db="EMBL/GenBank/DDBJ databases">
        <authorList>
            <person name="Ferguson B K."/>
        </authorList>
    </citation>
    <scope>NUCLEOTIDE SEQUENCE [LARGE SCALE GENOMIC DNA]</scope>
</reference>
<dbReference type="EMBL" id="CADCXU010009068">
    <property type="protein sequence ID" value="CAA9999897.1"/>
    <property type="molecule type" value="Genomic_DNA"/>
</dbReference>
<sequence length="72" mass="8531">MEASSTFSSDATMDVDPGMASTQEWRRPWNGVVMIWLKAYQSLLYDRTGHFRQNNFWRPQQDMSPFLPCFHQ</sequence>
<feature type="region of interest" description="Disordered" evidence="1">
    <location>
        <begin position="1"/>
        <end position="20"/>
    </location>
</feature>
<feature type="compositionally biased region" description="Polar residues" evidence="1">
    <location>
        <begin position="1"/>
        <end position="11"/>
    </location>
</feature>
<dbReference type="AlphaFoldDB" id="A0A6H5GAP7"/>
<evidence type="ECO:0000313" key="3">
    <source>
        <dbReference type="Proteomes" id="UP000479000"/>
    </source>
</evidence>
<evidence type="ECO:0000256" key="1">
    <source>
        <dbReference type="SAM" id="MobiDB-lite"/>
    </source>
</evidence>
<protein>
    <submittedName>
        <fullName evidence="2">Uncharacterized protein</fullName>
    </submittedName>
</protein>
<accession>A0A6H5GAP7</accession>
<keyword evidence="3" id="KW-1185">Reference proteome</keyword>
<organism evidence="2 3">
    <name type="scientific">Nesidiocoris tenuis</name>
    <dbReference type="NCBI Taxonomy" id="355587"/>
    <lineage>
        <taxon>Eukaryota</taxon>
        <taxon>Metazoa</taxon>
        <taxon>Ecdysozoa</taxon>
        <taxon>Arthropoda</taxon>
        <taxon>Hexapoda</taxon>
        <taxon>Insecta</taxon>
        <taxon>Pterygota</taxon>
        <taxon>Neoptera</taxon>
        <taxon>Paraneoptera</taxon>
        <taxon>Hemiptera</taxon>
        <taxon>Heteroptera</taxon>
        <taxon>Panheteroptera</taxon>
        <taxon>Cimicomorpha</taxon>
        <taxon>Miridae</taxon>
        <taxon>Dicyphina</taxon>
        <taxon>Nesidiocoris</taxon>
    </lineage>
</organism>
<evidence type="ECO:0000313" key="2">
    <source>
        <dbReference type="EMBL" id="CAA9999897.1"/>
    </source>
</evidence>
<gene>
    <name evidence="2" type="ORF">NTEN_LOCUS6123</name>
</gene>
<name>A0A6H5GAP7_9HEMI</name>